<protein>
    <submittedName>
        <fullName evidence="1">Uncharacterized protein</fullName>
    </submittedName>
</protein>
<accession>A0A9W5X763</accession>
<evidence type="ECO:0000313" key="1">
    <source>
        <dbReference type="EMBL" id="GGB53375.1"/>
    </source>
</evidence>
<evidence type="ECO:0000313" key="2">
    <source>
        <dbReference type="Proteomes" id="UP000621492"/>
    </source>
</evidence>
<dbReference type="AlphaFoldDB" id="A0A9W5X763"/>
<proteinExistence type="predicted"/>
<comment type="caution">
    <text evidence="1">The sequence shown here is derived from an EMBL/GenBank/DDBJ whole genome shotgun (WGS) entry which is preliminary data.</text>
</comment>
<sequence>MRIELKDFLYELGKYADQTHILKDKYEKLADDEKVFVLQHSPDNQLSPIVQDKLAFDWLSTMQQEIGAADEK</sequence>
<dbReference type="EMBL" id="BMJD01000034">
    <property type="protein sequence ID" value="GGB53375.1"/>
    <property type="molecule type" value="Genomic_DNA"/>
</dbReference>
<dbReference type="Proteomes" id="UP000621492">
    <property type="component" value="Unassembled WGS sequence"/>
</dbReference>
<dbReference type="RefSeq" id="WP_088050003.1">
    <property type="nucleotide sequence ID" value="NZ_BMJD01000034.1"/>
</dbReference>
<keyword evidence="2" id="KW-1185">Reference proteome</keyword>
<name>A0A9W5X763_9BACI</name>
<reference evidence="1" key="1">
    <citation type="journal article" date="2014" name="Int. J. Syst. Evol. Microbiol.">
        <title>Complete genome sequence of Corynebacterium casei LMG S-19264T (=DSM 44701T), isolated from a smear-ripened cheese.</title>
        <authorList>
            <consortium name="US DOE Joint Genome Institute (JGI-PGF)"/>
            <person name="Walter F."/>
            <person name="Albersmeier A."/>
            <person name="Kalinowski J."/>
            <person name="Ruckert C."/>
        </authorList>
    </citation>
    <scope>NUCLEOTIDE SEQUENCE</scope>
    <source>
        <strain evidence="1">CGMCC 1.15454</strain>
    </source>
</reference>
<organism evidence="1 2">
    <name type="scientific">Lentibacillus populi</name>
    <dbReference type="NCBI Taxonomy" id="1827502"/>
    <lineage>
        <taxon>Bacteria</taxon>
        <taxon>Bacillati</taxon>
        <taxon>Bacillota</taxon>
        <taxon>Bacilli</taxon>
        <taxon>Bacillales</taxon>
        <taxon>Bacillaceae</taxon>
        <taxon>Lentibacillus</taxon>
    </lineage>
</organism>
<gene>
    <name evidence="1" type="ORF">GCM10011409_33710</name>
</gene>
<reference evidence="1" key="2">
    <citation type="submission" date="2020-09" db="EMBL/GenBank/DDBJ databases">
        <authorList>
            <person name="Sun Q."/>
            <person name="Zhou Y."/>
        </authorList>
    </citation>
    <scope>NUCLEOTIDE SEQUENCE</scope>
    <source>
        <strain evidence="1">CGMCC 1.15454</strain>
    </source>
</reference>